<dbReference type="PANTHER" id="PTHR47691">
    <property type="entry name" value="REGULATOR-RELATED"/>
    <property type="match status" value="1"/>
</dbReference>
<dbReference type="Proteomes" id="UP000033900">
    <property type="component" value="Unassembled WGS sequence"/>
</dbReference>
<dbReference type="InterPro" id="IPR016032">
    <property type="entry name" value="Sig_transdc_resp-reg_C-effctor"/>
</dbReference>
<dbReference type="PANTHER" id="PTHR47691:SF3">
    <property type="entry name" value="HTH-TYPE TRANSCRIPTIONAL REGULATOR RV0890C-RELATED"/>
    <property type="match status" value="1"/>
</dbReference>
<dbReference type="InterPro" id="IPR027417">
    <property type="entry name" value="P-loop_NTPase"/>
</dbReference>
<dbReference type="RefSeq" id="WP_052676182.1">
    <property type="nucleotide sequence ID" value="NZ_JYJB01000005.1"/>
</dbReference>
<dbReference type="Pfam" id="PF03704">
    <property type="entry name" value="BTAD"/>
    <property type="match status" value="1"/>
</dbReference>
<feature type="domain" description="Bacterial transcriptional activator" evidence="1">
    <location>
        <begin position="98"/>
        <end position="241"/>
    </location>
</feature>
<dbReference type="Pfam" id="PF25873">
    <property type="entry name" value="WHD_MalT"/>
    <property type="match status" value="1"/>
</dbReference>
<dbReference type="InterPro" id="IPR059106">
    <property type="entry name" value="WHD_MalT"/>
</dbReference>
<dbReference type="GO" id="GO:0006355">
    <property type="term" value="P:regulation of DNA-templated transcription"/>
    <property type="evidence" value="ECO:0007669"/>
    <property type="project" value="InterPro"/>
</dbReference>
<dbReference type="Gene3D" id="1.25.40.10">
    <property type="entry name" value="Tetratricopeptide repeat domain"/>
    <property type="match status" value="2"/>
</dbReference>
<dbReference type="PRINTS" id="PR00364">
    <property type="entry name" value="DISEASERSIST"/>
</dbReference>
<dbReference type="Gene3D" id="3.40.50.300">
    <property type="entry name" value="P-loop containing nucleotide triphosphate hydrolases"/>
    <property type="match status" value="1"/>
</dbReference>
<organism evidence="2 3">
    <name type="scientific">Microbacterium hydrocarbonoxydans</name>
    <dbReference type="NCBI Taxonomy" id="273678"/>
    <lineage>
        <taxon>Bacteria</taxon>
        <taxon>Bacillati</taxon>
        <taxon>Actinomycetota</taxon>
        <taxon>Actinomycetes</taxon>
        <taxon>Micrococcales</taxon>
        <taxon>Microbacteriaceae</taxon>
        <taxon>Microbacterium</taxon>
    </lineage>
</organism>
<dbReference type="InterPro" id="IPR036388">
    <property type="entry name" value="WH-like_DNA-bd_sf"/>
</dbReference>
<reference evidence="2 3" key="1">
    <citation type="submission" date="2015-02" db="EMBL/GenBank/DDBJ databases">
        <title>Draft genome sequences of ten Microbacterium spp. with emphasis on heavy metal contaminated environments.</title>
        <authorList>
            <person name="Corretto E."/>
        </authorList>
    </citation>
    <scope>NUCLEOTIDE SEQUENCE [LARGE SCALE GENOMIC DNA]</scope>
    <source>
        <strain evidence="2 3">SA35</strain>
    </source>
</reference>
<gene>
    <name evidence="2" type="ORF">RS84_00551</name>
</gene>
<dbReference type="EMBL" id="JYJB01000005">
    <property type="protein sequence ID" value="KJL48921.1"/>
    <property type="molecule type" value="Genomic_DNA"/>
</dbReference>
<evidence type="ECO:0000313" key="3">
    <source>
        <dbReference type="Proteomes" id="UP000033900"/>
    </source>
</evidence>
<dbReference type="GO" id="GO:0043531">
    <property type="term" value="F:ADP binding"/>
    <property type="evidence" value="ECO:0007669"/>
    <property type="project" value="InterPro"/>
</dbReference>
<dbReference type="SMART" id="SM01043">
    <property type="entry name" value="BTAD"/>
    <property type="match status" value="1"/>
</dbReference>
<dbReference type="InterPro" id="IPR005158">
    <property type="entry name" value="BTAD"/>
</dbReference>
<name>A0A0M2HQF3_9MICO</name>
<dbReference type="InterPro" id="IPR011990">
    <property type="entry name" value="TPR-like_helical_dom_sf"/>
</dbReference>
<dbReference type="AlphaFoldDB" id="A0A0M2HQF3"/>
<dbReference type="STRING" id="273678.RS84_00551"/>
<protein>
    <submittedName>
        <fullName evidence="2">Putative HTH-type transcriptional regulator</fullName>
    </submittedName>
</protein>
<dbReference type="PATRIC" id="fig|273678.4.peg.543"/>
<dbReference type="SUPFAM" id="SSF52540">
    <property type="entry name" value="P-loop containing nucleoside triphosphate hydrolases"/>
    <property type="match status" value="1"/>
</dbReference>
<comment type="caution">
    <text evidence="2">The sequence shown here is derived from an EMBL/GenBank/DDBJ whole genome shotgun (WGS) entry which is preliminary data.</text>
</comment>
<keyword evidence="3" id="KW-1185">Reference proteome</keyword>
<dbReference type="GO" id="GO:0003677">
    <property type="term" value="F:DNA binding"/>
    <property type="evidence" value="ECO:0007669"/>
    <property type="project" value="InterPro"/>
</dbReference>
<dbReference type="Gene3D" id="1.10.10.10">
    <property type="entry name" value="Winged helix-like DNA-binding domain superfamily/Winged helix DNA-binding domain"/>
    <property type="match status" value="1"/>
</dbReference>
<evidence type="ECO:0000313" key="2">
    <source>
        <dbReference type="EMBL" id="KJL48921.1"/>
    </source>
</evidence>
<accession>A0A0M2HQF3</accession>
<sequence length="1062" mass="112124">MQRTPRVAVLGPVTVAAADGNPLAVPGGTSRALLASLALGGDSSRSVDAIAADVWGDDLPANPRGAVQTLVSRLRSLAGADIVRSDAIGYALGATATSDLAIAREADAAAARLAEGDPARLALLDHALSLWRGEAGADLARSPVALDLSSVANALHDSLCAAHSRSLLAAGRAAEAVPALADLAESKPYDDEVHTQLMTALVETGRPQEALAVFARLRARLRDDLGASPGDGPSTLNARILRGEQTAGPARVRIGLRAAPNRLIGRDDDVDRITALLGSSRLVTILGAGGLGKTRLAHAVASASDAPVVAVVALASIRADADLEPAIGAALGISESSASTRLSDARAQPDLRTRIVALLGERPTLLVLDNLEQIIDAAAAWAADMLAAVPALRIVTTSRTPVAIAAETVYPLTALSADDGDGPAARLFLERARAVRPDARLDAATVTRLCDRLDGLPLAIELAAARMRTMTAEQIESRLENRFALLRSGDRTAPERHRTLQAVIEWSWDLLRDDGRAALMRLSVLPAGFSAATASAVLGEPSVDDLLDDLVAQSLLVVSEGRDGLRFRMLETVREFGLARLGAAEGNAWDSVLAWARGFADAPGGALLGTHAPVRPEVVRELNSENDNLIAALRHALDHGRAEDAVRIFWALTSGWIVRGAFTEFFGFAGPVLAALDTLDDDALPADVLVGVLMPCGLMSLIGEDPRGLRAFSRLRRLARTGAISPSPDLAALAAVAVHMARPERMMAAMLALSHAPERRARLIGEFLRSQTAENLGDAATAAASAQRAWELAAEVDDPWIGMLSASAAAQVAGQLGRHADALVWLDRAARRAEGFDAAEERAQQDWTRGIALLGLGRLDEAERIFDEVSGTSELTQQGVEYAALGWFGLAEVARSRHDADRAIEAYRRSLAGFPSGDQRSTPWYLVLIATLIASSVADDLLPSEDLAHWARRLRTRTLALYRMNPTYVDRPVIGTAMSGWAAWALTVPAERERGLRSLAVAEALGARQDMPSLSLASLFAQAEEAVGADAVAEARAAASALPSEHLVEEALRVLTQRLPRR</sequence>
<dbReference type="SUPFAM" id="SSF46894">
    <property type="entry name" value="C-terminal effector domain of the bipartite response regulators"/>
    <property type="match status" value="1"/>
</dbReference>
<evidence type="ECO:0000259" key="1">
    <source>
        <dbReference type="SMART" id="SM01043"/>
    </source>
</evidence>
<proteinExistence type="predicted"/>
<dbReference type="SUPFAM" id="SSF48452">
    <property type="entry name" value="TPR-like"/>
    <property type="match status" value="2"/>
</dbReference>
<dbReference type="OrthoDB" id="9812579at2"/>